<feature type="compositionally biased region" description="Basic residues" evidence="1">
    <location>
        <begin position="8"/>
        <end position="29"/>
    </location>
</feature>
<dbReference type="AlphaFoldDB" id="A0A6C0DIY0"/>
<proteinExistence type="predicted"/>
<sequence length="117" mass="14136">MTGNSRTFYKRRSYYRKKTGKKNPPRRSYKKSEDHSDLFTDENPKGTVKGMRFKNKKEAVKSIKKLKSLYKRKKISYAHMRQIGTTMEQRSRFHSHPTKDIKEANKAWKRFNRSFKK</sequence>
<name>A0A6C0DIY0_9ZZZZ</name>
<feature type="region of interest" description="Disordered" evidence="1">
    <location>
        <begin position="1"/>
        <end position="53"/>
    </location>
</feature>
<evidence type="ECO:0000313" key="2">
    <source>
        <dbReference type="EMBL" id="QHT16898.1"/>
    </source>
</evidence>
<feature type="compositionally biased region" description="Basic and acidic residues" evidence="1">
    <location>
        <begin position="30"/>
        <end position="44"/>
    </location>
</feature>
<reference evidence="2" key="1">
    <citation type="journal article" date="2020" name="Nature">
        <title>Giant virus diversity and host interactions through global metagenomics.</title>
        <authorList>
            <person name="Schulz F."/>
            <person name="Roux S."/>
            <person name="Paez-Espino D."/>
            <person name="Jungbluth S."/>
            <person name="Walsh D.A."/>
            <person name="Denef V.J."/>
            <person name="McMahon K.D."/>
            <person name="Konstantinidis K.T."/>
            <person name="Eloe-Fadrosh E.A."/>
            <person name="Kyrpides N.C."/>
            <person name="Woyke T."/>
        </authorList>
    </citation>
    <scope>NUCLEOTIDE SEQUENCE</scope>
    <source>
        <strain evidence="2">GVMAG-M-3300023174-207</strain>
    </source>
</reference>
<dbReference type="EMBL" id="MN739627">
    <property type="protein sequence ID" value="QHT16898.1"/>
    <property type="molecule type" value="Genomic_DNA"/>
</dbReference>
<accession>A0A6C0DIY0</accession>
<evidence type="ECO:0000256" key="1">
    <source>
        <dbReference type="SAM" id="MobiDB-lite"/>
    </source>
</evidence>
<organism evidence="2">
    <name type="scientific">viral metagenome</name>
    <dbReference type="NCBI Taxonomy" id="1070528"/>
    <lineage>
        <taxon>unclassified sequences</taxon>
        <taxon>metagenomes</taxon>
        <taxon>organismal metagenomes</taxon>
    </lineage>
</organism>
<protein>
    <submittedName>
        <fullName evidence="2">Uncharacterized protein</fullName>
    </submittedName>
</protein>